<reference evidence="1" key="1">
    <citation type="journal article" date="2015" name="Nature">
        <title>Complex archaea that bridge the gap between prokaryotes and eukaryotes.</title>
        <authorList>
            <person name="Spang A."/>
            <person name="Saw J.H."/>
            <person name="Jorgensen S.L."/>
            <person name="Zaremba-Niedzwiedzka K."/>
            <person name="Martijn J."/>
            <person name="Lind A.E."/>
            <person name="van Eijk R."/>
            <person name="Schleper C."/>
            <person name="Guy L."/>
            <person name="Ettema T.J."/>
        </authorList>
    </citation>
    <scope>NUCLEOTIDE SEQUENCE</scope>
</reference>
<name>A0A0F9EE19_9ZZZZ</name>
<accession>A0A0F9EE19</accession>
<organism evidence="1">
    <name type="scientific">marine sediment metagenome</name>
    <dbReference type="NCBI Taxonomy" id="412755"/>
    <lineage>
        <taxon>unclassified sequences</taxon>
        <taxon>metagenomes</taxon>
        <taxon>ecological metagenomes</taxon>
    </lineage>
</organism>
<sequence>FTIVLTKAPTSDVTLTLSSDKPAEGFPTPATLVFTSENWDSPQTVTVTGVDDDGTVDGDQKYKINFDPAVSSDGAYNGLKPDKVECKNLDND</sequence>
<protein>
    <submittedName>
        <fullName evidence="1">Uncharacterized protein</fullName>
    </submittedName>
</protein>
<dbReference type="EMBL" id="LAZR01025339">
    <property type="protein sequence ID" value="KKL72219.1"/>
    <property type="molecule type" value="Genomic_DNA"/>
</dbReference>
<proteinExistence type="predicted"/>
<evidence type="ECO:0000313" key="1">
    <source>
        <dbReference type="EMBL" id="KKL72219.1"/>
    </source>
</evidence>
<feature type="non-terminal residue" evidence="1">
    <location>
        <position position="1"/>
    </location>
</feature>
<dbReference type="AlphaFoldDB" id="A0A0F9EE19"/>
<gene>
    <name evidence="1" type="ORF">LCGC14_2087080</name>
</gene>
<comment type="caution">
    <text evidence="1">The sequence shown here is derived from an EMBL/GenBank/DDBJ whole genome shotgun (WGS) entry which is preliminary data.</text>
</comment>